<gene>
    <name evidence="8" type="ORF">ACFQ3T_29300</name>
</gene>
<dbReference type="InterPro" id="IPR055372">
    <property type="entry name" value="CBM96"/>
</dbReference>
<dbReference type="Gene3D" id="3.60.21.10">
    <property type="match status" value="1"/>
</dbReference>
<evidence type="ECO:0000256" key="1">
    <source>
        <dbReference type="ARBA" id="ARBA00004613"/>
    </source>
</evidence>
<dbReference type="EMBL" id="JBHTLK010000221">
    <property type="protein sequence ID" value="MFD1151247.1"/>
    <property type="molecule type" value="Genomic_DNA"/>
</dbReference>
<dbReference type="RefSeq" id="WP_380728089.1">
    <property type="nucleotide sequence ID" value="NZ_JBHTLK010000221.1"/>
</dbReference>
<dbReference type="NCBIfam" id="NF033679">
    <property type="entry name" value="DNRLRE_dom"/>
    <property type="match status" value="1"/>
</dbReference>
<evidence type="ECO:0000313" key="8">
    <source>
        <dbReference type="EMBL" id="MFD1151247.1"/>
    </source>
</evidence>
<reference evidence="9" key="1">
    <citation type="journal article" date="2019" name="Int. J. Syst. Evol. Microbiol.">
        <title>The Global Catalogue of Microorganisms (GCM) 10K type strain sequencing project: providing services to taxonomists for standard genome sequencing and annotation.</title>
        <authorList>
            <consortium name="The Broad Institute Genomics Platform"/>
            <consortium name="The Broad Institute Genome Sequencing Center for Infectious Disease"/>
            <person name="Wu L."/>
            <person name="Ma J."/>
        </authorList>
    </citation>
    <scope>NUCLEOTIDE SEQUENCE [LARGE SCALE GENOMIC DNA]</scope>
    <source>
        <strain evidence="9">CCUG 60214</strain>
    </source>
</reference>
<evidence type="ECO:0000256" key="3">
    <source>
        <dbReference type="ARBA" id="ARBA00022729"/>
    </source>
</evidence>
<comment type="subcellular location">
    <subcellularLocation>
        <location evidence="1">Secreted</location>
    </subcellularLocation>
</comment>
<organism evidence="8 9">
    <name type="scientific">Saccharothrix hoggarensis</name>
    <dbReference type="NCBI Taxonomy" id="913853"/>
    <lineage>
        <taxon>Bacteria</taxon>
        <taxon>Bacillati</taxon>
        <taxon>Actinomycetota</taxon>
        <taxon>Actinomycetes</taxon>
        <taxon>Pseudonocardiales</taxon>
        <taxon>Pseudonocardiaceae</taxon>
        <taxon>Saccharothrix</taxon>
    </lineage>
</organism>
<comment type="caution">
    <text evidence="8">The sequence shown here is derived from an EMBL/GenBank/DDBJ whole genome shotgun (WGS) entry which is preliminary data.</text>
</comment>
<dbReference type="PANTHER" id="PTHR22953:SF153">
    <property type="entry name" value="PURPLE ACID PHOSPHATASE"/>
    <property type="match status" value="1"/>
</dbReference>
<keyword evidence="3 5" id="KW-0732">Signal</keyword>
<dbReference type="PANTHER" id="PTHR22953">
    <property type="entry name" value="ACID PHOSPHATASE RELATED"/>
    <property type="match status" value="1"/>
</dbReference>
<evidence type="ECO:0000256" key="4">
    <source>
        <dbReference type="SAM" id="MobiDB-lite"/>
    </source>
</evidence>
<name>A0ABW3R2C0_9PSEU</name>
<keyword evidence="9" id="KW-1185">Reference proteome</keyword>
<evidence type="ECO:0000259" key="6">
    <source>
        <dbReference type="Pfam" id="PF00149"/>
    </source>
</evidence>
<evidence type="ECO:0000256" key="2">
    <source>
        <dbReference type="ARBA" id="ARBA00022525"/>
    </source>
</evidence>
<evidence type="ECO:0000259" key="7">
    <source>
        <dbReference type="Pfam" id="PF24517"/>
    </source>
</evidence>
<dbReference type="InterPro" id="IPR029052">
    <property type="entry name" value="Metallo-depent_PP-like"/>
</dbReference>
<dbReference type="InterPro" id="IPR004843">
    <property type="entry name" value="Calcineurin-like_PHP"/>
</dbReference>
<feature type="region of interest" description="Disordered" evidence="4">
    <location>
        <begin position="40"/>
        <end position="64"/>
    </location>
</feature>
<dbReference type="Proteomes" id="UP001597168">
    <property type="component" value="Unassembled WGS sequence"/>
</dbReference>
<feature type="compositionally biased region" description="Polar residues" evidence="4">
    <location>
        <begin position="49"/>
        <end position="62"/>
    </location>
</feature>
<feature type="chain" id="PRO_5045968624" evidence="5">
    <location>
        <begin position="19"/>
        <end position="464"/>
    </location>
</feature>
<sequence>MSGRRAPLAVLAIGVVTAATLTVVATSDHLPTASAATSTFTPTADTHVDNSATGTNHGTSGQLGVDGSPIKRVFLKFAVSGVSGAVTSAKLRVHTDDVLNSNSPAGGTFHAMTNTTWSETGVTWNNQPAIDGAALGTLGSVARNAWYEVDVTAHVKANGTFSFGVTSTNSDGADYDSRETGATAPQLVVTTGTTTTTTTTQPSGDPVLVGAGDIANSASGDSATAALLDSIPGTVFTTGDNVYNSGTATEFANYYDPTWGRHKARTRPSPGNHDYGTAGATGYYNYFGTLAGPSGRGYYSYDLGNWHIVSLNSNISMAAGSAQEQWLRADLAANTKPCTAAYWHHPLFTSAANHAPSTATRPLFQALYDHNADVVLFGHNHNYERFAPQNPNGGLDTTRGIRTFVAGMGGASHYGFGTIRPNSEVRNSDTYGVLKLTLRSNSFDWQFVPVAGKTFTDSGTTACH</sequence>
<keyword evidence="2" id="KW-0964">Secreted</keyword>
<accession>A0ABW3R2C0</accession>
<feature type="signal peptide" evidence="5">
    <location>
        <begin position="1"/>
        <end position="18"/>
    </location>
</feature>
<dbReference type="InterPro" id="IPR039331">
    <property type="entry name" value="PAPs-like"/>
</dbReference>
<evidence type="ECO:0000313" key="9">
    <source>
        <dbReference type="Proteomes" id="UP001597168"/>
    </source>
</evidence>
<protein>
    <submittedName>
        <fullName evidence="8">DNRLRE domain-containing protein</fullName>
    </submittedName>
</protein>
<feature type="domain" description="Calcineurin-like phosphoesterase" evidence="6">
    <location>
        <begin position="224"/>
        <end position="383"/>
    </location>
</feature>
<proteinExistence type="predicted"/>
<feature type="domain" description="Carbohydrate-binding module family 96" evidence="7">
    <location>
        <begin position="37"/>
        <end position="191"/>
    </location>
</feature>
<dbReference type="SUPFAM" id="SSF56300">
    <property type="entry name" value="Metallo-dependent phosphatases"/>
    <property type="match status" value="1"/>
</dbReference>
<dbReference type="Pfam" id="PF24517">
    <property type="entry name" value="CBM96"/>
    <property type="match status" value="1"/>
</dbReference>
<evidence type="ECO:0000256" key="5">
    <source>
        <dbReference type="SAM" id="SignalP"/>
    </source>
</evidence>
<dbReference type="Pfam" id="PF00149">
    <property type="entry name" value="Metallophos"/>
    <property type="match status" value="1"/>
</dbReference>